<evidence type="ECO:0000256" key="1">
    <source>
        <dbReference type="ARBA" id="ARBA00000785"/>
    </source>
</evidence>
<evidence type="ECO:0000256" key="16">
    <source>
        <dbReference type="ARBA" id="ARBA00022632"/>
    </source>
</evidence>
<dbReference type="InterPro" id="IPR039560">
    <property type="entry name" value="Potyvirid-P3"/>
</dbReference>
<keyword evidence="27" id="KW-0899">Viral immunoevasion</keyword>
<feature type="domain" description="Peptidase C4" evidence="41">
    <location>
        <begin position="2075"/>
        <end position="2293"/>
    </location>
</feature>
<feature type="active site" description="For helper component proteinase activity" evidence="35">
    <location>
        <position position="671"/>
    </location>
</feature>
<comment type="function">
    <text evidence="32">Indispensable for virus replication.</text>
</comment>
<keyword evidence="24" id="KW-0067">ATP-binding</keyword>
<evidence type="ECO:0000256" key="6">
    <source>
        <dbReference type="ARBA" id="ARBA00020107"/>
    </source>
</evidence>
<dbReference type="PROSITE" id="PS51192">
    <property type="entry name" value="HELICASE_ATP_BIND_1"/>
    <property type="match status" value="1"/>
</dbReference>
<comment type="function">
    <text evidence="30">Involved in aphid transmission, cell-to-cell and systemis movement, encapsidation of the viral RNA and in the regulation of viral RNA amplification.</text>
</comment>
<dbReference type="Proteomes" id="UP000241092">
    <property type="component" value="Segment"/>
</dbReference>
<dbReference type="GO" id="GO:0019029">
    <property type="term" value="C:helical viral capsid"/>
    <property type="evidence" value="ECO:0007669"/>
    <property type="project" value="UniProtKB-KW"/>
</dbReference>
<dbReference type="Gene3D" id="3.30.70.270">
    <property type="match status" value="1"/>
</dbReference>
<dbReference type="Pfam" id="PF00767">
    <property type="entry name" value="Poty_coat"/>
    <property type="match status" value="1"/>
</dbReference>
<dbReference type="SUPFAM" id="SSF56672">
    <property type="entry name" value="DNA/RNA polymerases"/>
    <property type="match status" value="1"/>
</dbReference>
<dbReference type="CDD" id="cd23175">
    <property type="entry name" value="ps-ssRNAv_Potyviridae_RdRp"/>
    <property type="match status" value="1"/>
</dbReference>
<dbReference type="GO" id="GO:0004197">
    <property type="term" value="F:cysteine-type endopeptidase activity"/>
    <property type="evidence" value="ECO:0007669"/>
    <property type="project" value="InterPro"/>
</dbReference>
<keyword evidence="22" id="KW-0347">Helicase</keyword>
<keyword evidence="7" id="KW-0941">Suppressor of RNA silencing</keyword>
<dbReference type="InterPro" id="IPR002540">
    <property type="entry name" value="Pept_S30_P1_potyvir"/>
</dbReference>
<dbReference type="InterPro" id="IPR001592">
    <property type="entry name" value="Poty_coat"/>
</dbReference>
<evidence type="ECO:0000256" key="22">
    <source>
        <dbReference type="ARBA" id="ARBA00022806"/>
    </source>
</evidence>
<dbReference type="Pfam" id="PF00680">
    <property type="entry name" value="RdRP_1"/>
    <property type="match status" value="1"/>
</dbReference>
<dbReference type="EMBL" id="KY828925">
    <property type="protein sequence ID" value="ASC55665.2"/>
    <property type="molecule type" value="Genomic_RNA"/>
</dbReference>
<dbReference type="GO" id="GO:0042025">
    <property type="term" value="C:host cell nucleus"/>
    <property type="evidence" value="ECO:0007669"/>
    <property type="project" value="UniProtKB-SubCell"/>
</dbReference>
<dbReference type="GO" id="GO:0003723">
    <property type="term" value="F:RNA binding"/>
    <property type="evidence" value="ECO:0007669"/>
    <property type="project" value="InterPro"/>
</dbReference>
<dbReference type="InterPro" id="IPR001650">
    <property type="entry name" value="Helicase_C-like"/>
</dbReference>
<keyword evidence="11" id="KW-0191">Covalent protein-RNA linkage</keyword>
<organism evidence="44 45">
    <name type="scientific">Hyacinth mosaic virus</name>
    <dbReference type="NCBI Taxonomy" id="421013"/>
    <lineage>
        <taxon>Viruses</taxon>
        <taxon>Riboviria</taxon>
        <taxon>Orthornavirae</taxon>
        <taxon>Pisuviricota</taxon>
        <taxon>Stelpaviricetes</taxon>
        <taxon>Patatavirales</taxon>
        <taxon>Potyviridae</taxon>
        <taxon>Potyvirus</taxon>
        <taxon>Potyvirus hyacinthi</taxon>
    </lineage>
</organism>
<evidence type="ECO:0000256" key="17">
    <source>
        <dbReference type="ARBA" id="ARBA00022670"/>
    </source>
</evidence>
<accession>A0A1Z3GD18</accession>
<feature type="compositionally biased region" description="Polar residues" evidence="37">
    <location>
        <begin position="2847"/>
        <end position="2857"/>
    </location>
</feature>
<evidence type="ECO:0000256" key="19">
    <source>
        <dbReference type="ARBA" id="ARBA00022695"/>
    </source>
</evidence>
<comment type="catalytic activity">
    <reaction evidence="2">
        <text>Hydrolyzes a Gly-|-Gly bond at its own C-terminus, commonly in the sequence -Tyr-Xaa-Val-Gly-|-Gly, in the processing of the potyviral polyprotein.</text>
        <dbReference type="EC" id="3.4.22.45"/>
    </reaction>
</comment>
<dbReference type="Pfam" id="PF01577">
    <property type="entry name" value="Peptidase_S30"/>
    <property type="match status" value="1"/>
</dbReference>
<feature type="domain" description="Helicase ATP-binding" evidence="39">
    <location>
        <begin position="1257"/>
        <end position="1409"/>
    </location>
</feature>
<dbReference type="PRINTS" id="PR00966">
    <property type="entry name" value="NIAPOTYPTASE"/>
</dbReference>
<dbReference type="InterPro" id="IPR001205">
    <property type="entry name" value="RNA-dir_pol_C"/>
</dbReference>
<dbReference type="PROSITE" id="PS51194">
    <property type="entry name" value="HELICASE_CTER"/>
    <property type="match status" value="1"/>
</dbReference>
<comment type="similarity">
    <text evidence="5 36">Belongs to the potyviridae genome polyprotein family.</text>
</comment>
<evidence type="ECO:0000256" key="34">
    <source>
        <dbReference type="ARBA" id="ARBA00045403"/>
    </source>
</evidence>
<dbReference type="GO" id="GO:0006351">
    <property type="term" value="P:DNA-templated transcription"/>
    <property type="evidence" value="ECO:0007669"/>
    <property type="project" value="InterPro"/>
</dbReference>
<evidence type="ECO:0000256" key="18">
    <source>
        <dbReference type="ARBA" id="ARBA00022679"/>
    </source>
</evidence>
<keyword evidence="17" id="KW-0645">Protease</keyword>
<keyword evidence="26" id="KW-0693">Viral RNA replication</keyword>
<dbReference type="Gene3D" id="3.90.70.150">
    <property type="entry name" value="Helper component proteinase"/>
    <property type="match status" value="1"/>
</dbReference>
<dbReference type="Pfam" id="PF00271">
    <property type="entry name" value="Helicase_C"/>
    <property type="match status" value="1"/>
</dbReference>
<dbReference type="InterPro" id="IPR001456">
    <property type="entry name" value="HC-pro"/>
</dbReference>
<dbReference type="GO" id="GO:0005524">
    <property type="term" value="F:ATP binding"/>
    <property type="evidence" value="ECO:0007669"/>
    <property type="project" value="UniProtKB-KW"/>
</dbReference>
<evidence type="ECO:0000256" key="30">
    <source>
        <dbReference type="ARBA" id="ARBA00029405"/>
    </source>
</evidence>
<evidence type="ECO:0000259" key="41">
    <source>
        <dbReference type="PROSITE" id="PS51436"/>
    </source>
</evidence>
<dbReference type="SMART" id="SM00490">
    <property type="entry name" value="HELICc"/>
    <property type="match status" value="1"/>
</dbReference>
<evidence type="ECO:0000256" key="9">
    <source>
        <dbReference type="ARBA" id="ARBA00022488"/>
    </source>
</evidence>
<dbReference type="GO" id="GO:0004386">
    <property type="term" value="F:helicase activity"/>
    <property type="evidence" value="ECO:0007669"/>
    <property type="project" value="UniProtKB-KW"/>
</dbReference>
<keyword evidence="25" id="KW-0946">Virion</keyword>
<evidence type="ECO:0000256" key="25">
    <source>
        <dbReference type="ARBA" id="ARBA00022844"/>
    </source>
</evidence>
<dbReference type="InterPro" id="IPR043504">
    <property type="entry name" value="Peptidase_S1_PA_chymotrypsin"/>
</dbReference>
<keyword evidence="14" id="KW-1048">Host nucleus</keyword>
<evidence type="ECO:0000256" key="36">
    <source>
        <dbReference type="RuleBase" id="RU003351"/>
    </source>
</evidence>
<keyword evidence="45" id="KW-1185">Reference proteome</keyword>
<keyword evidence="20" id="KW-0547">Nucleotide-binding</keyword>
<evidence type="ECO:0000256" key="12">
    <source>
        <dbReference type="ARBA" id="ARBA00022553"/>
    </source>
</evidence>
<keyword evidence="15" id="KW-0945">Host-virus interaction</keyword>
<evidence type="ECO:0000256" key="11">
    <source>
        <dbReference type="ARBA" id="ARBA00022520"/>
    </source>
</evidence>
<evidence type="ECO:0000256" key="33">
    <source>
        <dbReference type="ARBA" id="ARBA00034108"/>
    </source>
</evidence>
<evidence type="ECO:0000256" key="31">
    <source>
        <dbReference type="ARBA" id="ARBA00029422"/>
    </source>
</evidence>
<keyword evidence="13" id="KW-0167">Capsid protein</keyword>
<evidence type="ECO:0000256" key="15">
    <source>
        <dbReference type="ARBA" id="ARBA00022581"/>
    </source>
</evidence>
<evidence type="ECO:0000256" key="20">
    <source>
        <dbReference type="ARBA" id="ARBA00022741"/>
    </source>
</evidence>
<evidence type="ECO:0000256" key="3">
    <source>
        <dbReference type="ARBA" id="ARBA00004147"/>
    </source>
</evidence>
<comment type="subcellular location">
    <subcellularLocation>
        <location evidence="33">Host cytoplasmic vesicle</location>
    </subcellularLocation>
    <subcellularLocation>
        <location evidence="3">Host nucleus</location>
    </subcellularLocation>
    <subcellularLocation>
        <location evidence="4">Virion</location>
    </subcellularLocation>
</comment>
<feature type="active site" description="For helper component proteinase activity" evidence="35">
    <location>
        <position position="744"/>
    </location>
</feature>
<comment type="catalytic activity">
    <reaction evidence="1">
        <text>Hydrolyzes glutaminyl bonds, and activity is further restricted by preferences for the amino acids in P6 - P1' that vary with the species of potyvirus, e.g. Glu-Xaa-Xaa-Tyr-Xaa-Gln-|-(Ser or Gly) for the enzyme from tobacco etch virus. The natural substrate is the viral polyprotein, but other proteins and oligopeptides containing the appropriate consensus sequence are also cleaved.</text>
        <dbReference type="EC" id="3.4.22.44"/>
    </reaction>
</comment>
<keyword evidence="23" id="KW-0788">Thiol protease</keyword>
<reference evidence="44" key="1">
    <citation type="submission" date="2018-01" db="EMBL/GenBank/DDBJ databases">
        <title>The virome of bulbous street flowers in a Western Australian town.</title>
        <authorList>
            <person name="Wylie S.J."/>
            <person name="Ong J."/>
            <person name="Tran T.T."/>
            <person name="Nguyen D.Q."/>
        </authorList>
    </citation>
    <scope>NUCLEOTIDE SEQUENCE [LARGE SCALE GENOMIC DNA]</scope>
    <source>
        <strain evidence="44">BC28</strain>
    </source>
</reference>
<evidence type="ECO:0000256" key="23">
    <source>
        <dbReference type="ARBA" id="ARBA00022807"/>
    </source>
</evidence>
<evidence type="ECO:0000259" key="42">
    <source>
        <dbReference type="PROSITE" id="PS51744"/>
    </source>
</evidence>
<feature type="domain" description="Helicase C-terminal" evidence="40">
    <location>
        <begin position="1428"/>
        <end position="1587"/>
    </location>
</feature>
<dbReference type="Pfam" id="PF13608">
    <property type="entry name" value="Potyvirid-P3"/>
    <property type="match status" value="1"/>
</dbReference>
<sequence>MSGFVLQKRKLQGSFSSSVGEAFIVRGSITAFDIAQATKAQLERSKVVTVAIPPPFVSKKIVLENVKAQQIQIERTLASFDAAYAVKRTEKPRVVRKLSQGRFAYRYLKGEEAIKYRARQACAQAKVVEQEREFHKFLETEHTVSQIHSYITMNVRETTGEDITGVKWPAPVKRAERRKIKRVRTPRVCLENLVGAITNIVKRKQACPIEIIGTKRNTVRVVQHEGRKYVQVHLAHMTGLKPQRDVIIPTWNMQLLLHIAKRVTWNYVHSHRNVRPGMSGFVLQKRKLQGSFSSSVGEAFIVRGSYKGTIYDARRKMSKELVLGMRHYTSVGDVFWRGFNKTFLEHRVIPEHQCTSNLSVEDCGSVSALLCQIIYPCGRITCLKCVQEFCDLSEDEVCDKILSNLRGTKGEALRSFSSFQHVGYIMKMLPRMNRADNPNYEAFADITRMMNDRKEAPVSHINKLNELLIKGGSATSNDYKAAHEHLREIARYHKNRTENIKKGCLSSFRNKVSSKTMINPVLLCDNQRDKNGNFLWGERGYHAKRFFNNFFEVVKPEDGYDKYMVREFPNGTRKLAIGNLIVPTNFEALRRHMVGEQVEPFDLGQHCISKMNSNFVYPCCCVTNEDGTPQLTDTRAPTKHHLVVGNTGDAKYIDLPETDNQQMYIAKAGYCYINIFLAMLVNVDEGKAKDFTKMVRDKIVPQLGKWPMAIDVATACYMLTIFCPGTQSAELPKIFVDHKTKTMHVIDSYGSQTTGYHILKANTVSQFIQFASDAMESEMKHYAVGGCVDDLAQVSVNKLVRAVYRPRMMEQLLLEEPYALLCALVSPTILMAMYNSGSFEKAIHYLGTKNMNLSSLINLYASLARKVSGSKCVISQYQILESNASSALSLIEQVPDASDGRARAYMLLETMATQMTADLELVNQGYATFRNETKRYLEKTYARALQDSWDALSLREKFLSTRDCRKWFVHIGEQVVPQESPDLTTASVVCWNTPFGIVKRMGSAAFSYTCEKISTMTLRARTSTTRLALGTARFFAPDLMNCLTFSLILTTLLSIIGGVRAILQSFHSLQQMKANIKAGENQKRINKLYREFVKGKEDLPHTEEFISYVAEICPDLNEPLLELIYGKNFVRLQAKKECEVELERVIAFMALVMMVFDNERSDYVHRALSKVKSLMSSIDSDVKHQALDDIKDEFSERNLHVDFELDGDVVPGNMSIDHTFKMWWANQIERNNVIPHYRTGGHFMEFTRKTAAHVANTIAHGPHKEILLRGAVGSGKSTGLPYHLYGKGGVLLIEPTRPLAENVSRQLHGEPFNVSPTLRMRGMSTFGSTPITIMTSGFALHYCANNPLTLQEYAFIIIDECHVNDSNAMAFVGLLHMHNFEGKLIKVSATPPGREVEFTTEFAVTVKPEESLSFQQFVQAQGTGANADVIQHGNNILIYVASYNEVDKLSKQLIDKGYDVTKVDGRTMKLGNVSIKTHGTSMKKHFIVATNIIENGVTLDVDVVVDFGTKVTPNLDIDNRCIRYSITSISYGERIQRLGRVGRFQKGTALRIGWTEKGLLGIPEIVATEAAFLSFVYGLPIMTQNVTTSILANCTVRQARTMLQFELSPFYMVDLVRFDGSMHPAIHNVLKKYKLRESEIILNKLAIPSSKVCMWLSAREYGMVGTSMELEPDVKLPFKMRDIPDLVHKNIWECVLKYKADSGFGRISSASACKIAYTLQTDLTAIPRTLNILDALIVQETEKQAYFKAVTTSSSVRGGFSLDSIVQKIRSRYAHDYSTENLGVLHAAKAQIQEFNNLRDDATFGEVNRHLLNHEIEKHGALRCVQHQGVNEVACELALKGRWNKSLVTQDLFLLVPLFVGGVWMTYTYFKNMYEKKVYHQGFNKRQRQKLKFQKARDEKLGKEVYGDDGVMTHYFGNAYEKKAKLKGVHTKGMGTARRKFVNMYGFDPTEYSFVRYLDPLTGNTIDESPITDIKLVQDHFSEVRILAIQNGDLDPLYLGTKPGIEAYYIKNLATAALKVDLTPHNPRLMCKNSNSIAKFPEREFELRQTGTPVSVDASRIPAENEFNDEVAHEAKSLFRGLRDYNAVASVVCRLENNSDGVKTSIFGIGYGGLIITNQHLLQRNNGELRVISRHGDFLIRNTTTMSVFPCKGYDLMIIRMPKDFPPFPQRIRFRLPEQNEKICMVGSNFQDKSISSMISESSITVPEIGSKFWKHWIDTKDGQCGLPLVSTRDGFIIGIHSLASNYSTVNYFANLPGDFENSVLKTPENLAWVQGWKYNENEVCWGGLKLTRSMPCGLFKTSKLVTDLADTSVRVQANTDNWVECELKGNLKAVARCPGNLVTKHTYKGKCALFNLYLSTHPEELEYFKPKLGAYQKSRLNKAAYLNDIMKYSTTIEVGVVDTTLFEQTLDAFEEKLRNIGFEDCVYVLDQQAIFDSLNMKSAVGALYGGKKRDYFKDFQDSDKSEILKQSCERLYTGQFGVWNGSLKAELRPKEKVELNKTRTFTAAPLDTLLGGKACVDDFNNQFYNFHLKGPWSVGMTKFFKGWDRMLKLLPDGWVYCDADGSQFDSSLSPYLLNAILELRLRFIEEWDIGEKMLSNLYTEIIYTPIATPDGTIIKKFKGNNSGQPSTVVDNTLMVILVLMHSLRKEGIPFDEQDNVCRYFVNGDDLLLAVEPAHEHILDRLAQDFLEFGLKYDFTSRSRDKGDVWFMSQRGHLIDDMYIPKLEEERIVSILEWDRSVEPQHRLEAICASMIEAWGHTRLLHEIRKFYAWVLEQAPYSEIAKMGGAPYISETALRRLYTLEEVADDELLRYLDALYDVDINENDMEVRHQSGETVDAGRGTQGRASSIPSTGAQKDGKQTKDKDQDVDVGTTGLFTIPRFKSMSGKMRAPQSAGKVVMNLDHLLRYEPEQTHLYNTRSTQKQFDEWYKRVTEEYEVDENGMSLLLNGLMVWCIENGTSPNINGVWVMMDGSEQVEYPIRPLIEHAKPTFRQIMAHFSNMAEAYIEMRNSKQPYMPRYGLQRNLRDFSLARYAFDFYEITSRTPDRAREAHLQMKAAALKNVENKMFGLDGNVSTKGEDTERHTTDDVNAHMHNMLGVRM</sequence>
<comment type="function">
    <text evidence="34">Mediates the cap-independent, EIF4E-dependent translation of viral genomic RNAs. Binds to the cap-binding site of host EIF4E and thus interferes with the host EIF4E-dependent mRNA export and translation. VPg-RNA directly binds EIF4E and is a template for transcription. Also forms trimeric complexes with EIF4E-EIF4G, which are templates for translation.</text>
</comment>
<comment type="function">
    <text evidence="29">An RNA-dependent RNA polymerase that plays an essential role in the virus replication.</text>
</comment>
<keyword evidence="12" id="KW-0597">Phosphoprotein</keyword>
<evidence type="ECO:0000256" key="26">
    <source>
        <dbReference type="ARBA" id="ARBA00022953"/>
    </source>
</evidence>
<dbReference type="PROSITE" id="PS50507">
    <property type="entry name" value="RDRP_SSRNA_POS"/>
    <property type="match status" value="1"/>
</dbReference>
<evidence type="ECO:0000313" key="44">
    <source>
        <dbReference type="EMBL" id="ASC55665.2"/>
    </source>
</evidence>
<comment type="function">
    <text evidence="28">Has RNA-binding and proteolytic activities.</text>
</comment>
<evidence type="ECO:0000313" key="45">
    <source>
        <dbReference type="Proteomes" id="UP000241092"/>
    </source>
</evidence>
<keyword evidence="10" id="KW-1139">Helical capsid protein</keyword>
<evidence type="ECO:0000256" key="2">
    <source>
        <dbReference type="ARBA" id="ARBA00001848"/>
    </source>
</evidence>
<dbReference type="PANTHER" id="PTHR18934:SF99">
    <property type="entry name" value="ATP-DEPENDENT RNA HELICASE DHX37-RELATED"/>
    <property type="match status" value="1"/>
</dbReference>
<dbReference type="GO" id="GO:0005198">
    <property type="term" value="F:structural molecule activity"/>
    <property type="evidence" value="ECO:0007669"/>
    <property type="project" value="InterPro"/>
</dbReference>
<dbReference type="GO" id="GO:0039694">
    <property type="term" value="P:viral RNA genome replication"/>
    <property type="evidence" value="ECO:0007669"/>
    <property type="project" value="InterPro"/>
</dbReference>
<evidence type="ECO:0000256" key="32">
    <source>
        <dbReference type="ARBA" id="ARBA00034080"/>
    </source>
</evidence>
<dbReference type="RefSeq" id="YP_009465708.1">
    <property type="nucleotide sequence ID" value="NC_037051.1"/>
</dbReference>
<dbReference type="Gene3D" id="3.40.50.300">
    <property type="entry name" value="P-loop containing nucleotide triphosphate hydrolases"/>
    <property type="match status" value="2"/>
</dbReference>
<evidence type="ECO:0000256" key="24">
    <source>
        <dbReference type="ARBA" id="ARBA00022840"/>
    </source>
</evidence>
<dbReference type="SUPFAM" id="SSF52540">
    <property type="entry name" value="P-loop containing nucleoside triphosphate hydrolases"/>
    <property type="match status" value="2"/>
</dbReference>
<dbReference type="InterPro" id="IPR001730">
    <property type="entry name" value="Potyv_NIa-pro_dom"/>
</dbReference>
<keyword evidence="18" id="KW-0808">Transferase</keyword>
<dbReference type="SUPFAM" id="SSF50494">
    <property type="entry name" value="Trypsin-like serine proteases"/>
    <property type="match status" value="1"/>
</dbReference>
<proteinExistence type="inferred from homology"/>
<dbReference type="PROSITE" id="PS51436">
    <property type="entry name" value="POTYVIRUS_NIA_PRO"/>
    <property type="match status" value="1"/>
</dbReference>
<evidence type="ECO:0000256" key="13">
    <source>
        <dbReference type="ARBA" id="ARBA00022561"/>
    </source>
</evidence>
<dbReference type="Pfam" id="PF00851">
    <property type="entry name" value="Peptidase_C6"/>
    <property type="match status" value="1"/>
</dbReference>
<dbReference type="PROSITE" id="PS51871">
    <property type="entry name" value="PV_P1_PRO"/>
    <property type="match status" value="1"/>
</dbReference>
<keyword evidence="8" id="KW-0696">RNA-directed RNA polymerase</keyword>
<dbReference type="InterPro" id="IPR013648">
    <property type="entry name" value="PP_Potyviridae"/>
</dbReference>
<feature type="domain" description="Peptidase S30" evidence="43">
    <location>
        <begin position="184"/>
        <end position="328"/>
    </location>
</feature>
<dbReference type="InterPro" id="IPR027417">
    <property type="entry name" value="P-loop_NTPase"/>
</dbReference>
<evidence type="ECO:0000256" key="27">
    <source>
        <dbReference type="ARBA" id="ARBA00023280"/>
    </source>
</evidence>
<dbReference type="GO" id="GO:0006508">
    <property type="term" value="P:proteolysis"/>
    <property type="evidence" value="ECO:0007669"/>
    <property type="project" value="UniProtKB-KW"/>
</dbReference>
<feature type="region of interest" description="Disordered" evidence="37">
    <location>
        <begin position="2836"/>
        <end position="2873"/>
    </location>
</feature>
<evidence type="ECO:0000259" key="38">
    <source>
        <dbReference type="PROSITE" id="PS50507"/>
    </source>
</evidence>
<evidence type="ECO:0000259" key="39">
    <source>
        <dbReference type="PROSITE" id="PS51192"/>
    </source>
</evidence>
<dbReference type="Pfam" id="PF00863">
    <property type="entry name" value="Peptidase_C4"/>
    <property type="match status" value="1"/>
</dbReference>
<evidence type="ECO:0000259" key="40">
    <source>
        <dbReference type="PROSITE" id="PS51194"/>
    </source>
</evidence>
<dbReference type="GO" id="GO:0003968">
    <property type="term" value="F:RNA-directed RNA polymerase activity"/>
    <property type="evidence" value="ECO:0007669"/>
    <property type="project" value="UniProtKB-KW"/>
</dbReference>
<dbReference type="InterPro" id="IPR042308">
    <property type="entry name" value="HC_PRO_CPD_sf"/>
</dbReference>
<dbReference type="SMART" id="SM00487">
    <property type="entry name" value="DEXDc"/>
    <property type="match status" value="1"/>
</dbReference>
<keyword evidence="9" id="KW-1036">Host cytoplasmic vesicle</keyword>
<keyword evidence="21" id="KW-0378">Hydrolase</keyword>
<evidence type="ECO:0000256" key="14">
    <source>
        <dbReference type="ARBA" id="ARBA00022562"/>
    </source>
</evidence>
<evidence type="ECO:0000256" key="29">
    <source>
        <dbReference type="ARBA" id="ARBA00029404"/>
    </source>
</evidence>
<evidence type="ECO:0000256" key="10">
    <source>
        <dbReference type="ARBA" id="ARBA00022497"/>
    </source>
</evidence>
<evidence type="ECO:0000256" key="5">
    <source>
        <dbReference type="ARBA" id="ARBA00006064"/>
    </source>
</evidence>
<keyword evidence="16" id="KW-1090">Inhibition of host innate immune response by virus</keyword>
<protein>
    <recommendedName>
        <fullName evidence="6">Genome polyprotein</fullName>
    </recommendedName>
</protein>
<evidence type="ECO:0000256" key="8">
    <source>
        <dbReference type="ARBA" id="ARBA00022484"/>
    </source>
</evidence>
<dbReference type="InterPro" id="IPR014001">
    <property type="entry name" value="Helicase_ATP-bd"/>
</dbReference>
<dbReference type="InterPro" id="IPR011545">
    <property type="entry name" value="DEAD/DEAH_box_helicase_dom"/>
</dbReference>
<evidence type="ECO:0000256" key="28">
    <source>
        <dbReference type="ARBA" id="ARBA00029399"/>
    </source>
</evidence>
<dbReference type="PROSITE" id="PS51744">
    <property type="entry name" value="HC_PRO_CPD"/>
    <property type="match status" value="1"/>
</dbReference>
<evidence type="ECO:0000256" key="37">
    <source>
        <dbReference type="SAM" id="MobiDB-lite"/>
    </source>
</evidence>
<dbReference type="KEGG" id="vg:35996788"/>
<dbReference type="InterPro" id="IPR031159">
    <property type="entry name" value="HC_PRO_CPD_dom"/>
</dbReference>
<dbReference type="GeneID" id="35996788"/>
<evidence type="ECO:0000256" key="35">
    <source>
        <dbReference type="PROSITE-ProRule" id="PRU01080"/>
    </source>
</evidence>
<comment type="function">
    <text evidence="31">Has helicase activity. It may be involved in replication.</text>
</comment>
<dbReference type="InterPro" id="IPR007094">
    <property type="entry name" value="RNA-dir_pol_PSvirus"/>
</dbReference>
<name>A0A1Z3GD18_9POTV</name>
<evidence type="ECO:0000259" key="43">
    <source>
        <dbReference type="PROSITE" id="PS51871"/>
    </source>
</evidence>
<dbReference type="Pfam" id="PF00270">
    <property type="entry name" value="DEAD"/>
    <property type="match status" value="1"/>
</dbReference>
<evidence type="ECO:0000256" key="4">
    <source>
        <dbReference type="ARBA" id="ARBA00004328"/>
    </source>
</evidence>
<feature type="domain" description="Peptidase C6" evidence="42">
    <location>
        <begin position="663"/>
        <end position="785"/>
    </location>
</feature>
<feature type="domain" description="RdRp catalytic" evidence="38">
    <location>
        <begin position="2559"/>
        <end position="2683"/>
    </location>
</feature>
<dbReference type="Gene3D" id="2.40.10.10">
    <property type="entry name" value="Trypsin-like serine proteases"/>
    <property type="match status" value="2"/>
</dbReference>
<dbReference type="InterPro" id="IPR043128">
    <property type="entry name" value="Rev_trsase/Diguanyl_cyclase"/>
</dbReference>
<dbReference type="GO" id="GO:0044161">
    <property type="term" value="C:host cell cytoplasmic vesicle"/>
    <property type="evidence" value="ECO:0007669"/>
    <property type="project" value="UniProtKB-SubCell"/>
</dbReference>
<dbReference type="InterPro" id="IPR009003">
    <property type="entry name" value="Peptidase_S1_PA"/>
</dbReference>
<feature type="compositionally biased region" description="Basic and acidic residues" evidence="37">
    <location>
        <begin position="2859"/>
        <end position="2870"/>
    </location>
</feature>
<keyword evidence="19" id="KW-0548">Nucleotidyltransferase</keyword>
<dbReference type="Pfam" id="PF08440">
    <property type="entry name" value="Poty_PP"/>
    <property type="match status" value="1"/>
</dbReference>
<dbReference type="GO" id="GO:0052170">
    <property type="term" value="P:symbiont-mediated suppression of host innate immune response"/>
    <property type="evidence" value="ECO:0007669"/>
    <property type="project" value="UniProtKB-KW"/>
</dbReference>
<dbReference type="GO" id="GO:0016818">
    <property type="term" value="F:hydrolase activity, acting on acid anhydrides, in phosphorus-containing anhydrides"/>
    <property type="evidence" value="ECO:0007669"/>
    <property type="project" value="InterPro"/>
</dbReference>
<dbReference type="PANTHER" id="PTHR18934">
    <property type="entry name" value="ATP-DEPENDENT RNA HELICASE"/>
    <property type="match status" value="1"/>
</dbReference>
<dbReference type="InterPro" id="IPR043502">
    <property type="entry name" value="DNA/RNA_pol_sf"/>
</dbReference>
<evidence type="ECO:0000256" key="7">
    <source>
        <dbReference type="ARBA" id="ARBA00022463"/>
    </source>
</evidence>
<evidence type="ECO:0000256" key="21">
    <source>
        <dbReference type="ARBA" id="ARBA00022801"/>
    </source>
</evidence>